<keyword evidence="8" id="KW-0999">Mitochondrion inner membrane</keyword>
<evidence type="ECO:0000256" key="6">
    <source>
        <dbReference type="ARBA" id="ARBA00022660"/>
    </source>
</evidence>
<feature type="transmembrane region" description="Helical" evidence="18">
    <location>
        <begin position="94"/>
        <end position="115"/>
    </location>
</feature>
<evidence type="ECO:0000256" key="9">
    <source>
        <dbReference type="ARBA" id="ARBA00022967"/>
    </source>
</evidence>
<evidence type="ECO:0000256" key="17">
    <source>
        <dbReference type="ARBA" id="ARBA00049551"/>
    </source>
</evidence>
<gene>
    <name evidence="20" type="primary">nad2</name>
</gene>
<feature type="transmembrane region" description="Helical" evidence="18">
    <location>
        <begin position="248"/>
        <end position="273"/>
    </location>
</feature>
<evidence type="ECO:0000256" key="14">
    <source>
        <dbReference type="ARBA" id="ARBA00023128"/>
    </source>
</evidence>
<dbReference type="GO" id="GO:0005743">
    <property type="term" value="C:mitochondrial inner membrane"/>
    <property type="evidence" value="ECO:0007669"/>
    <property type="project" value="UniProtKB-SubCell"/>
</dbReference>
<evidence type="ECO:0000256" key="8">
    <source>
        <dbReference type="ARBA" id="ARBA00022792"/>
    </source>
</evidence>
<protein>
    <recommendedName>
        <fullName evidence="4">NADH-ubiquinone oxidoreductase chain 2</fullName>
        <ecNumber evidence="3">7.1.1.2</ecNumber>
    </recommendedName>
    <alternativeName>
        <fullName evidence="16">NADH dehydrogenase subunit 2</fullName>
    </alternativeName>
</protein>
<evidence type="ECO:0000256" key="13">
    <source>
        <dbReference type="ARBA" id="ARBA00023075"/>
    </source>
</evidence>
<keyword evidence="6" id="KW-0679">Respiratory chain</keyword>
<evidence type="ECO:0000256" key="12">
    <source>
        <dbReference type="ARBA" id="ARBA00023027"/>
    </source>
</evidence>
<name>B0YN33_9CHLO</name>
<evidence type="ECO:0000256" key="5">
    <source>
        <dbReference type="ARBA" id="ARBA00022448"/>
    </source>
</evidence>
<proteinExistence type="inferred from homology"/>
<dbReference type="EC" id="7.1.1.2" evidence="3"/>
<evidence type="ECO:0000256" key="1">
    <source>
        <dbReference type="ARBA" id="ARBA00004448"/>
    </source>
</evidence>
<feature type="domain" description="NADH:quinone oxidoreductase/Mrp antiporter transmembrane" evidence="19">
    <location>
        <begin position="92"/>
        <end position="277"/>
    </location>
</feature>
<dbReference type="GeneID" id="5952285"/>
<reference evidence="20" key="2">
    <citation type="journal article" date="2008" name="Mol. Biol. Evol.">
        <title>Mitochondrial genome of the colorless green alga Polytomella capuana: a linear molecule with an unprecedented GC content.</title>
        <authorList>
            <person name="Smith D.R."/>
            <person name="Lee R.W."/>
        </authorList>
    </citation>
    <scope>NUCLEOTIDE SEQUENCE</scope>
    <source>
        <strain evidence="20">SAG 63-5</strain>
    </source>
</reference>
<evidence type="ECO:0000256" key="7">
    <source>
        <dbReference type="ARBA" id="ARBA00022692"/>
    </source>
</evidence>
<organism evidence="20">
    <name type="scientific">Polytomella capuana</name>
    <dbReference type="NCBI Taxonomy" id="351368"/>
    <lineage>
        <taxon>Eukaryota</taxon>
        <taxon>Viridiplantae</taxon>
        <taxon>Chlorophyta</taxon>
        <taxon>core chlorophytes</taxon>
        <taxon>Chlorophyceae</taxon>
        <taxon>CS clade</taxon>
        <taxon>Chlamydomonadales</taxon>
        <taxon>Chlamydomonadaceae</taxon>
        <taxon>Polytomella</taxon>
    </lineage>
</organism>
<dbReference type="InterPro" id="IPR001750">
    <property type="entry name" value="ND/Mrp_TM"/>
</dbReference>
<keyword evidence="9" id="KW-1278">Translocase</keyword>
<sequence>MFFESLLGLDFTLNLLLCIIYGLLQSGVGLPTAHALPFLASAAMLSALPAQPQAYVLWAMSVLGLYLFRGFFATVFLLVGFVANLYAMGSCNALAIYICFELQSLCLVVLAKISGPRGAKAFVLRAALKYLLFSVVAGSVLLFYVSTEFAHSGQLESSALPVYFFLMFKMGIAPFHMYMLELFTAVPRALVFVFTTVPKFSVVVLLSSLQIDGGLLAFALSSMAVGSLSAYQSVFLRHLVLYSSVTEMGLTLGALLQGFTSAALLSLVLYFLGTLMLWNSDLSPAVAIATLSVAGLPPLAGFFGKAQLISAVIEGGAGHTVGILLVAQSLAFVGYLRLVRLFCLQGVAHLGRSTSSGLLSALPALLFCAGPYLGKPF</sequence>
<keyword evidence="10" id="KW-0249">Electron transport</keyword>
<dbReference type="GO" id="GO:0006120">
    <property type="term" value="P:mitochondrial electron transport, NADH to ubiquinone"/>
    <property type="evidence" value="ECO:0007669"/>
    <property type="project" value="TreeGrafter"/>
</dbReference>
<evidence type="ECO:0000256" key="3">
    <source>
        <dbReference type="ARBA" id="ARBA00012944"/>
    </source>
</evidence>
<feature type="transmembrane region" description="Helical" evidence="18">
    <location>
        <begin position="215"/>
        <end position="236"/>
    </location>
</feature>
<comment type="catalytic activity">
    <reaction evidence="17">
        <text>a ubiquinone + NADH + 5 H(+)(in) = a ubiquinol + NAD(+) + 4 H(+)(out)</text>
        <dbReference type="Rhea" id="RHEA:29091"/>
        <dbReference type="Rhea" id="RHEA-COMP:9565"/>
        <dbReference type="Rhea" id="RHEA-COMP:9566"/>
        <dbReference type="ChEBI" id="CHEBI:15378"/>
        <dbReference type="ChEBI" id="CHEBI:16389"/>
        <dbReference type="ChEBI" id="CHEBI:17976"/>
        <dbReference type="ChEBI" id="CHEBI:57540"/>
        <dbReference type="ChEBI" id="CHEBI:57945"/>
        <dbReference type="EC" id="7.1.1.2"/>
    </reaction>
</comment>
<feature type="transmembrane region" description="Helical" evidence="18">
    <location>
        <begin position="55"/>
        <end position="82"/>
    </location>
</feature>
<evidence type="ECO:0000256" key="18">
    <source>
        <dbReference type="SAM" id="Phobius"/>
    </source>
</evidence>
<dbReference type="PANTHER" id="PTHR46552">
    <property type="entry name" value="NADH-UBIQUINONE OXIDOREDUCTASE CHAIN 2"/>
    <property type="match status" value="1"/>
</dbReference>
<dbReference type="InterPro" id="IPR050175">
    <property type="entry name" value="Complex_I_Subunit_2"/>
</dbReference>
<comment type="similarity">
    <text evidence="2">Belongs to the complex I subunit 2 family.</text>
</comment>
<keyword evidence="12" id="KW-0520">NAD</keyword>
<evidence type="ECO:0000256" key="2">
    <source>
        <dbReference type="ARBA" id="ARBA00007012"/>
    </source>
</evidence>
<dbReference type="RefSeq" id="YP_001687113.1">
    <property type="nucleotide sequence ID" value="NC_010357.1"/>
</dbReference>
<accession>B0YN33</accession>
<dbReference type="GO" id="GO:0008137">
    <property type="term" value="F:NADH dehydrogenase (ubiquinone) activity"/>
    <property type="evidence" value="ECO:0007669"/>
    <property type="project" value="UniProtKB-EC"/>
</dbReference>
<keyword evidence="13" id="KW-0830">Ubiquinone</keyword>
<feature type="transmembrane region" description="Helical" evidence="18">
    <location>
        <begin position="356"/>
        <end position="374"/>
    </location>
</feature>
<evidence type="ECO:0000259" key="19">
    <source>
        <dbReference type="Pfam" id="PF00361"/>
    </source>
</evidence>
<evidence type="ECO:0000256" key="4">
    <source>
        <dbReference type="ARBA" id="ARBA00021008"/>
    </source>
</evidence>
<evidence type="ECO:0000256" key="10">
    <source>
        <dbReference type="ARBA" id="ARBA00022982"/>
    </source>
</evidence>
<reference evidence="20" key="1">
    <citation type="submission" date="2007-06" db="EMBL/GenBank/DDBJ databases">
        <authorList>
            <person name="Smith D.Roy."/>
            <person name="Lee R.W."/>
        </authorList>
    </citation>
    <scope>NUCLEOTIDE SEQUENCE</scope>
    <source>
        <strain evidence="20">SAG 63-5</strain>
    </source>
</reference>
<dbReference type="AlphaFoldDB" id="B0YN33"/>
<evidence type="ECO:0000256" key="11">
    <source>
        <dbReference type="ARBA" id="ARBA00022989"/>
    </source>
</evidence>
<keyword evidence="5" id="KW-0813">Transport</keyword>
<geneLocation type="mitochondrion" evidence="20"/>
<keyword evidence="11 18" id="KW-1133">Transmembrane helix</keyword>
<feature type="transmembrane region" description="Helical" evidence="18">
    <location>
        <begin position="158"/>
        <end position="177"/>
    </location>
</feature>
<keyword evidence="14 20" id="KW-0496">Mitochondrion</keyword>
<feature type="transmembrane region" description="Helical" evidence="18">
    <location>
        <begin position="285"/>
        <end position="304"/>
    </location>
</feature>
<dbReference type="EMBL" id="EF645804">
    <property type="protein sequence ID" value="ABV56565.1"/>
    <property type="molecule type" value="Genomic_DNA"/>
</dbReference>
<keyword evidence="7 18" id="KW-0812">Transmembrane</keyword>
<feature type="transmembrane region" description="Helical" evidence="18">
    <location>
        <begin position="316"/>
        <end position="336"/>
    </location>
</feature>
<dbReference type="PANTHER" id="PTHR46552:SF1">
    <property type="entry name" value="NADH-UBIQUINONE OXIDOREDUCTASE CHAIN 2"/>
    <property type="match status" value="1"/>
</dbReference>
<evidence type="ECO:0000313" key="20">
    <source>
        <dbReference type="EMBL" id="ABV56565.1"/>
    </source>
</evidence>
<feature type="transmembrane region" description="Helical" evidence="18">
    <location>
        <begin position="7"/>
        <end position="24"/>
    </location>
</feature>
<comment type="subcellular location">
    <subcellularLocation>
        <location evidence="1">Mitochondrion inner membrane</location>
        <topology evidence="1">Multi-pass membrane protein</topology>
    </subcellularLocation>
</comment>
<keyword evidence="15 18" id="KW-0472">Membrane</keyword>
<feature type="transmembrane region" description="Helical" evidence="18">
    <location>
        <begin position="189"/>
        <end position="209"/>
    </location>
</feature>
<dbReference type="Pfam" id="PF00361">
    <property type="entry name" value="Proton_antipo_M"/>
    <property type="match status" value="1"/>
</dbReference>
<feature type="transmembrane region" description="Helical" evidence="18">
    <location>
        <begin position="127"/>
        <end position="146"/>
    </location>
</feature>
<evidence type="ECO:0000256" key="15">
    <source>
        <dbReference type="ARBA" id="ARBA00023136"/>
    </source>
</evidence>
<evidence type="ECO:0000256" key="16">
    <source>
        <dbReference type="ARBA" id="ARBA00031028"/>
    </source>
</evidence>